<reference evidence="8 9" key="1">
    <citation type="submission" date="2016-09" db="EMBL/GenBank/DDBJ databases">
        <title>Extensive genetic diversity and differential bi-allelic expression allows diatom success in the polar Southern Ocean.</title>
        <authorList>
            <consortium name="DOE Joint Genome Institute"/>
            <person name="Mock T."/>
            <person name="Otillar R.P."/>
            <person name="Strauss J."/>
            <person name="Dupont C."/>
            <person name="Frickenhaus S."/>
            <person name="Maumus F."/>
            <person name="Mcmullan M."/>
            <person name="Sanges R."/>
            <person name="Schmutz J."/>
            <person name="Toseland A."/>
            <person name="Valas R."/>
            <person name="Veluchamy A."/>
            <person name="Ward B.J."/>
            <person name="Allen A."/>
            <person name="Barry K."/>
            <person name="Falciatore A."/>
            <person name="Ferrante M."/>
            <person name="Fortunato A.E."/>
            <person name="Gloeckner G."/>
            <person name="Gruber A."/>
            <person name="Hipkin R."/>
            <person name="Janech M."/>
            <person name="Kroth P."/>
            <person name="Leese F."/>
            <person name="Lindquist E."/>
            <person name="Lyon B.R."/>
            <person name="Martin J."/>
            <person name="Mayer C."/>
            <person name="Parker M."/>
            <person name="Quesneville H."/>
            <person name="Raymond J."/>
            <person name="Uhlig C."/>
            <person name="Valentin K.U."/>
            <person name="Worden A.Z."/>
            <person name="Armbrust E.V."/>
            <person name="Bowler C."/>
            <person name="Green B."/>
            <person name="Moulton V."/>
            <person name="Van Oosterhout C."/>
            <person name="Grigoriev I."/>
        </authorList>
    </citation>
    <scope>NUCLEOTIDE SEQUENCE [LARGE SCALE GENOMIC DNA]</scope>
    <source>
        <strain evidence="8 9">CCMP1102</strain>
    </source>
</reference>
<dbReference type="OrthoDB" id="15478at2759"/>
<organism evidence="8 9">
    <name type="scientific">Fragilariopsis cylindrus CCMP1102</name>
    <dbReference type="NCBI Taxonomy" id="635003"/>
    <lineage>
        <taxon>Eukaryota</taxon>
        <taxon>Sar</taxon>
        <taxon>Stramenopiles</taxon>
        <taxon>Ochrophyta</taxon>
        <taxon>Bacillariophyta</taxon>
        <taxon>Bacillariophyceae</taxon>
        <taxon>Bacillariophycidae</taxon>
        <taxon>Bacillariales</taxon>
        <taxon>Bacillariaceae</taxon>
        <taxon>Fragilariopsis</taxon>
    </lineage>
</organism>
<dbReference type="EMBL" id="KV784361">
    <property type="protein sequence ID" value="OEU13555.1"/>
    <property type="molecule type" value="Genomic_DNA"/>
</dbReference>
<sequence length="500" mass="56506">ILRWPILIVIYMLINVEFIVYVVIRLVIRFIETLVATPKHRALRSKMAKDVTSYEEWYKYAAELDKSQKRDRWQKTTNDSTSYQYNWPLIKQLVKDMREARSRKDPINALAVLQQCTRKNVGGIMNEDLFTKTYTGEPKFVVTEFIGEVTKTLYWVTDQTLFTVNREQLLKFLKRARTAYGKTALCLSGGSMMGLYHLGHLKGLMETDCLPHIVSGCSAGSVIGAVLCTRTNLELHNDLDPKVIGPHLKCFERSWPDRFASVWKNGNLFSGDDWLKMIKWFTYGDMTFEEAYQKTGRILCIALAATAKKTPPVLINYISAPNVTIASAVIASAAVPGFVSPQKLQIKDPDGTVRSAGPETYYDGSIRHDIPTAGLSEMLNCHFFVACQCNPHIVPFFFNAKGGVGRPSRWSGGEQETSWRGGFLLAALEMYLKNDMRAKFVFLRDLDAAVSFTGTMMTQSFEGSTTIVPQVELRDFFVLFSDPSVNRLYHYLKVGSVAAY</sequence>
<name>A0A1E7F6D0_9STRA</name>
<comment type="similarity">
    <text evidence="1">Belongs to the PLPL family.</text>
</comment>
<dbReference type="Gene3D" id="3.40.1090.10">
    <property type="entry name" value="Cytosolic phospholipase A2 catalytic domain"/>
    <property type="match status" value="2"/>
</dbReference>
<evidence type="ECO:0000259" key="7">
    <source>
        <dbReference type="PROSITE" id="PS51635"/>
    </source>
</evidence>
<comment type="caution">
    <text evidence="5">Lacks conserved residue(s) required for the propagation of feature annotation.</text>
</comment>
<dbReference type="Pfam" id="PF11815">
    <property type="entry name" value="DUF3336"/>
    <property type="match status" value="1"/>
</dbReference>
<dbReference type="InterPro" id="IPR002641">
    <property type="entry name" value="PNPLA_dom"/>
</dbReference>
<dbReference type="PANTHER" id="PTHR14226:SF66">
    <property type="entry name" value="TRIACYLGLYCEROL LIPASE PTL2"/>
    <property type="match status" value="1"/>
</dbReference>
<gene>
    <name evidence="8" type="ORF">FRACYDRAFT_165718</name>
</gene>
<dbReference type="InterPro" id="IPR021771">
    <property type="entry name" value="Triacylglycerol_lipase_N"/>
</dbReference>
<protein>
    <submittedName>
        <fullName evidence="8">FabD/lysophospholipase-like protein</fullName>
    </submittedName>
</protein>
<keyword evidence="6" id="KW-1133">Transmembrane helix</keyword>
<dbReference type="Pfam" id="PF01734">
    <property type="entry name" value="Patatin"/>
    <property type="match status" value="1"/>
</dbReference>
<keyword evidence="4 5" id="KW-0443">Lipid metabolism</keyword>
<feature type="non-terminal residue" evidence="8">
    <location>
        <position position="1"/>
    </location>
</feature>
<dbReference type="PROSITE" id="PS51635">
    <property type="entry name" value="PNPLA"/>
    <property type="match status" value="1"/>
</dbReference>
<keyword evidence="6" id="KW-0812">Transmembrane</keyword>
<keyword evidence="9" id="KW-1185">Reference proteome</keyword>
<feature type="transmembrane region" description="Helical" evidence="6">
    <location>
        <begin position="6"/>
        <end position="28"/>
    </location>
</feature>
<feature type="short sequence motif" description="GXSXG" evidence="5">
    <location>
        <begin position="216"/>
        <end position="220"/>
    </location>
</feature>
<dbReference type="GO" id="GO:0004806">
    <property type="term" value="F:triacylglycerol lipase activity"/>
    <property type="evidence" value="ECO:0007669"/>
    <property type="project" value="InterPro"/>
</dbReference>
<evidence type="ECO:0000256" key="2">
    <source>
        <dbReference type="ARBA" id="ARBA00022801"/>
    </source>
</evidence>
<keyword evidence="6" id="KW-0472">Membrane</keyword>
<dbReference type="PANTHER" id="PTHR14226">
    <property type="entry name" value="NEUROPATHY TARGET ESTERASE/SWISS CHEESE D.MELANOGASTER"/>
    <property type="match status" value="1"/>
</dbReference>
<evidence type="ECO:0000313" key="8">
    <source>
        <dbReference type="EMBL" id="OEU13555.1"/>
    </source>
</evidence>
<keyword evidence="2 5" id="KW-0378">Hydrolase</keyword>
<dbReference type="InterPro" id="IPR050301">
    <property type="entry name" value="NTE"/>
</dbReference>
<keyword evidence="3 5" id="KW-0442">Lipid degradation</keyword>
<dbReference type="AlphaFoldDB" id="A0A1E7F6D0"/>
<evidence type="ECO:0000313" key="9">
    <source>
        <dbReference type="Proteomes" id="UP000095751"/>
    </source>
</evidence>
<evidence type="ECO:0000256" key="3">
    <source>
        <dbReference type="ARBA" id="ARBA00022963"/>
    </source>
</evidence>
<dbReference type="InterPro" id="IPR016035">
    <property type="entry name" value="Acyl_Trfase/lysoPLipase"/>
</dbReference>
<dbReference type="SUPFAM" id="SSF52151">
    <property type="entry name" value="FabD/lysophospholipase-like"/>
    <property type="match status" value="1"/>
</dbReference>
<feature type="active site" description="Proton acceptor" evidence="5">
    <location>
        <position position="363"/>
    </location>
</feature>
<accession>A0A1E7F6D0</accession>
<feature type="non-terminal residue" evidence="8">
    <location>
        <position position="500"/>
    </location>
</feature>
<feature type="domain" description="PNPLA" evidence="7">
    <location>
        <begin position="185"/>
        <end position="376"/>
    </location>
</feature>
<dbReference type="InParanoid" id="A0A1E7F6D0"/>
<evidence type="ECO:0000256" key="1">
    <source>
        <dbReference type="ARBA" id="ARBA00006104"/>
    </source>
</evidence>
<evidence type="ECO:0000256" key="5">
    <source>
        <dbReference type="PROSITE-ProRule" id="PRU01161"/>
    </source>
</evidence>
<proteinExistence type="inferred from homology"/>
<evidence type="ECO:0000256" key="4">
    <source>
        <dbReference type="ARBA" id="ARBA00023098"/>
    </source>
</evidence>
<dbReference type="KEGG" id="fcy:FRACYDRAFT_165718"/>
<dbReference type="Proteomes" id="UP000095751">
    <property type="component" value="Unassembled WGS sequence"/>
</dbReference>
<feature type="active site" description="Nucleophile" evidence="5">
    <location>
        <position position="218"/>
    </location>
</feature>
<dbReference type="GO" id="GO:0016042">
    <property type="term" value="P:lipid catabolic process"/>
    <property type="evidence" value="ECO:0007669"/>
    <property type="project" value="UniProtKB-UniRule"/>
</dbReference>
<evidence type="ECO:0000256" key="6">
    <source>
        <dbReference type="SAM" id="Phobius"/>
    </source>
</evidence>